<feature type="domain" description="Response regulatory" evidence="3">
    <location>
        <begin position="6"/>
        <end position="122"/>
    </location>
</feature>
<dbReference type="RefSeq" id="WP_343060572.1">
    <property type="nucleotide sequence ID" value="NZ_BAABEW010000003.1"/>
</dbReference>
<dbReference type="EMBL" id="JACHGB010000001">
    <property type="protein sequence ID" value="MBB5270145.1"/>
    <property type="molecule type" value="Genomic_DNA"/>
</dbReference>
<dbReference type="AlphaFoldDB" id="A0A7W8M7E9"/>
<dbReference type="InterPro" id="IPR001789">
    <property type="entry name" value="Sig_transdc_resp-reg_receiver"/>
</dbReference>
<dbReference type="InterPro" id="IPR011006">
    <property type="entry name" value="CheY-like_superfamily"/>
</dbReference>
<evidence type="ECO:0000256" key="2">
    <source>
        <dbReference type="PROSITE-ProRule" id="PRU00169"/>
    </source>
</evidence>
<reference evidence="4 5" key="1">
    <citation type="submission" date="2020-08" db="EMBL/GenBank/DDBJ databases">
        <title>Genomic Encyclopedia of Type Strains, Phase IV (KMG-IV): sequencing the most valuable type-strain genomes for metagenomic binning, comparative biology and taxonomic classification.</title>
        <authorList>
            <person name="Goeker M."/>
        </authorList>
    </citation>
    <scope>NUCLEOTIDE SEQUENCE [LARGE SCALE GENOMIC DNA]</scope>
    <source>
        <strain evidence="4 5">DSM 29781</strain>
    </source>
</reference>
<dbReference type="PROSITE" id="PS50110">
    <property type="entry name" value="RESPONSE_REGULATORY"/>
    <property type="match status" value="1"/>
</dbReference>
<dbReference type="Pfam" id="PF00072">
    <property type="entry name" value="Response_reg"/>
    <property type="match status" value="1"/>
</dbReference>
<gene>
    <name evidence="4" type="ORF">HNQ70_000129</name>
</gene>
<dbReference type="PANTHER" id="PTHR44591:SF3">
    <property type="entry name" value="RESPONSE REGULATORY DOMAIN-CONTAINING PROTEIN"/>
    <property type="match status" value="1"/>
</dbReference>
<dbReference type="Gene3D" id="3.40.50.2300">
    <property type="match status" value="1"/>
</dbReference>
<evidence type="ECO:0000313" key="4">
    <source>
        <dbReference type="EMBL" id="MBB5270145.1"/>
    </source>
</evidence>
<proteinExistence type="predicted"/>
<evidence type="ECO:0000313" key="5">
    <source>
        <dbReference type="Proteomes" id="UP000532440"/>
    </source>
</evidence>
<organism evidence="4 5">
    <name type="scientific">Quisquiliibacterium transsilvanicum</name>
    <dbReference type="NCBI Taxonomy" id="1549638"/>
    <lineage>
        <taxon>Bacteria</taxon>
        <taxon>Pseudomonadati</taxon>
        <taxon>Pseudomonadota</taxon>
        <taxon>Betaproteobacteria</taxon>
        <taxon>Burkholderiales</taxon>
        <taxon>Burkholderiaceae</taxon>
        <taxon>Quisquiliibacterium</taxon>
    </lineage>
</organism>
<protein>
    <submittedName>
        <fullName evidence="4">Twitching motility two-component system response regulator PilH</fullName>
    </submittedName>
</protein>
<dbReference type="SMART" id="SM00448">
    <property type="entry name" value="REC"/>
    <property type="match status" value="1"/>
</dbReference>
<sequence length="122" mass="13343">MTQARLALVVDDFAPERERIGGILAGAGWRVSVAASGEDALARARRERPEIIFMDIVMPGMDGFEACRRLADDPHTRAIPVVFVSTKCQRADQVWARMQGGRELIGKPYSPSQLVGALRHAG</sequence>
<keyword evidence="1 2" id="KW-0597">Phosphoprotein</keyword>
<dbReference type="GO" id="GO:0000160">
    <property type="term" value="P:phosphorelay signal transduction system"/>
    <property type="evidence" value="ECO:0007669"/>
    <property type="project" value="InterPro"/>
</dbReference>
<dbReference type="SUPFAM" id="SSF52172">
    <property type="entry name" value="CheY-like"/>
    <property type="match status" value="1"/>
</dbReference>
<evidence type="ECO:0000256" key="1">
    <source>
        <dbReference type="ARBA" id="ARBA00022553"/>
    </source>
</evidence>
<dbReference type="InterPro" id="IPR050595">
    <property type="entry name" value="Bact_response_regulator"/>
</dbReference>
<evidence type="ECO:0000259" key="3">
    <source>
        <dbReference type="PROSITE" id="PS50110"/>
    </source>
</evidence>
<dbReference type="Proteomes" id="UP000532440">
    <property type="component" value="Unassembled WGS sequence"/>
</dbReference>
<dbReference type="PANTHER" id="PTHR44591">
    <property type="entry name" value="STRESS RESPONSE REGULATOR PROTEIN 1"/>
    <property type="match status" value="1"/>
</dbReference>
<keyword evidence="5" id="KW-1185">Reference proteome</keyword>
<comment type="caution">
    <text evidence="4">The sequence shown here is derived from an EMBL/GenBank/DDBJ whole genome shotgun (WGS) entry which is preliminary data.</text>
</comment>
<name>A0A7W8M7E9_9BURK</name>
<accession>A0A7W8M7E9</accession>
<feature type="modified residue" description="4-aspartylphosphate" evidence="2">
    <location>
        <position position="55"/>
    </location>
</feature>